<gene>
    <name evidence="2" type="ORF">GRI68_06915</name>
</gene>
<accession>A0A6I4U6J0</accession>
<evidence type="ECO:0000313" key="2">
    <source>
        <dbReference type="EMBL" id="MXP09907.1"/>
    </source>
</evidence>
<comment type="caution">
    <text evidence="2">The sequence shown here is derived from an EMBL/GenBank/DDBJ whole genome shotgun (WGS) entry which is preliminary data.</text>
</comment>
<dbReference type="InterPro" id="IPR013321">
    <property type="entry name" value="Arc_rbn_hlx_hlx"/>
</dbReference>
<keyword evidence="3" id="KW-1185">Reference proteome</keyword>
<proteinExistence type="predicted"/>
<sequence>MRTLVEIPDDDIRWLDRRAEELGVSRTALVRDAVAQMRAGTSRRGVDQFFGLWRDRSDVGEGQRYQRRIRNGERG</sequence>
<dbReference type="GO" id="GO:0006355">
    <property type="term" value="P:regulation of DNA-templated transcription"/>
    <property type="evidence" value="ECO:0007669"/>
    <property type="project" value="InterPro"/>
</dbReference>
<name>A0A6I4U6J0_9SPHN</name>
<evidence type="ECO:0000259" key="1">
    <source>
        <dbReference type="Pfam" id="PF01402"/>
    </source>
</evidence>
<evidence type="ECO:0000313" key="3">
    <source>
        <dbReference type="Proteomes" id="UP000429229"/>
    </source>
</evidence>
<dbReference type="EMBL" id="WTYR01000001">
    <property type="protein sequence ID" value="MXP09907.1"/>
    <property type="molecule type" value="Genomic_DNA"/>
</dbReference>
<dbReference type="Gene3D" id="1.10.1220.10">
    <property type="entry name" value="Met repressor-like"/>
    <property type="match status" value="1"/>
</dbReference>
<feature type="domain" description="Ribbon-helix-helix protein CopG" evidence="1">
    <location>
        <begin position="1"/>
        <end position="36"/>
    </location>
</feature>
<reference evidence="2 3" key="1">
    <citation type="submission" date="2019-12" db="EMBL/GenBank/DDBJ databases">
        <title>Genomic-based taxomic classification of the family Erythrobacteraceae.</title>
        <authorList>
            <person name="Xu L."/>
        </authorList>
    </citation>
    <scope>NUCLEOTIDE SEQUENCE [LARGE SCALE GENOMIC DNA]</scope>
    <source>
        <strain evidence="2 3">LMG 29519</strain>
    </source>
</reference>
<dbReference type="RefSeq" id="WP_160616567.1">
    <property type="nucleotide sequence ID" value="NZ_WTYR01000001.1"/>
</dbReference>
<dbReference type="InterPro" id="IPR002145">
    <property type="entry name" value="CopG"/>
</dbReference>
<protein>
    <submittedName>
        <fullName evidence="2">Ribbon-helix-helix protein, CopG family</fullName>
    </submittedName>
</protein>
<dbReference type="Proteomes" id="UP000429229">
    <property type="component" value="Unassembled WGS sequence"/>
</dbReference>
<organism evidence="2 3">
    <name type="scientific">Alteriqipengyuania halimionae</name>
    <dbReference type="NCBI Taxonomy" id="1926630"/>
    <lineage>
        <taxon>Bacteria</taxon>
        <taxon>Pseudomonadati</taxon>
        <taxon>Pseudomonadota</taxon>
        <taxon>Alphaproteobacteria</taxon>
        <taxon>Sphingomonadales</taxon>
        <taxon>Erythrobacteraceae</taxon>
        <taxon>Alteriqipengyuania</taxon>
    </lineage>
</organism>
<dbReference type="OrthoDB" id="9806368at2"/>
<dbReference type="AlphaFoldDB" id="A0A6I4U6J0"/>
<dbReference type="Pfam" id="PF01402">
    <property type="entry name" value="RHH_1"/>
    <property type="match status" value="1"/>
</dbReference>